<evidence type="ECO:0000313" key="2">
    <source>
        <dbReference type="EnsemblMetazoa" id="XP_038050278.1"/>
    </source>
</evidence>
<organism evidence="2 3">
    <name type="scientific">Patiria miniata</name>
    <name type="common">Bat star</name>
    <name type="synonym">Asterina miniata</name>
    <dbReference type="NCBI Taxonomy" id="46514"/>
    <lineage>
        <taxon>Eukaryota</taxon>
        <taxon>Metazoa</taxon>
        <taxon>Echinodermata</taxon>
        <taxon>Eleutherozoa</taxon>
        <taxon>Asterozoa</taxon>
        <taxon>Asteroidea</taxon>
        <taxon>Valvatacea</taxon>
        <taxon>Valvatida</taxon>
        <taxon>Asterinidae</taxon>
        <taxon>Patiria</taxon>
    </lineage>
</organism>
<dbReference type="GeneID" id="119723610"/>
<feature type="region of interest" description="Disordered" evidence="1">
    <location>
        <begin position="58"/>
        <end position="130"/>
    </location>
</feature>
<dbReference type="EnsemblMetazoa" id="XM_038194350.1">
    <property type="protein sequence ID" value="XP_038050278.1"/>
    <property type="gene ID" value="LOC119723610"/>
</dbReference>
<proteinExistence type="predicted"/>
<dbReference type="Proteomes" id="UP000887568">
    <property type="component" value="Unplaced"/>
</dbReference>
<dbReference type="RefSeq" id="XP_038050278.1">
    <property type="nucleotide sequence ID" value="XM_038194350.1"/>
</dbReference>
<evidence type="ECO:0000313" key="3">
    <source>
        <dbReference type="Proteomes" id="UP000887568"/>
    </source>
</evidence>
<feature type="compositionally biased region" description="Polar residues" evidence="1">
    <location>
        <begin position="77"/>
        <end position="86"/>
    </location>
</feature>
<evidence type="ECO:0000256" key="1">
    <source>
        <dbReference type="SAM" id="MobiDB-lite"/>
    </source>
</evidence>
<feature type="compositionally biased region" description="Basic and acidic residues" evidence="1">
    <location>
        <begin position="34"/>
        <end position="47"/>
    </location>
</feature>
<feature type="region of interest" description="Disordered" evidence="1">
    <location>
        <begin position="1"/>
        <end position="26"/>
    </location>
</feature>
<keyword evidence="3" id="KW-1185">Reference proteome</keyword>
<accession>A0A913ZER3</accession>
<reference evidence="2" key="1">
    <citation type="submission" date="2022-11" db="UniProtKB">
        <authorList>
            <consortium name="EnsemblMetazoa"/>
        </authorList>
    </citation>
    <scope>IDENTIFICATION</scope>
</reference>
<protein>
    <submittedName>
        <fullName evidence="2">Uncharacterized protein</fullName>
    </submittedName>
</protein>
<sequence>MGCGSSRVESSRFRQTYGEPSEFDTCSSVVSAVRDTRGEPDAPKDVLNDYNNRISNFPTRERLSSLPRRKSAPRSAVSKTRSNPIRTDSDFNELTEPADNDDGSLGGVDEAKGTQIAEPIGDSGDFLTAS</sequence>
<name>A0A913ZER3_PATMI</name>
<feature type="compositionally biased region" description="Acidic residues" evidence="1">
    <location>
        <begin position="90"/>
        <end position="102"/>
    </location>
</feature>
<feature type="region of interest" description="Disordered" evidence="1">
    <location>
        <begin position="34"/>
        <end position="53"/>
    </location>
</feature>
<dbReference type="AlphaFoldDB" id="A0A913ZER3"/>